<sequence>MIINLMEIIRQISNADYWYLAGRDKAQQIFSLALEEKLSDNTEVNRRVIVDCKDIPLATSSFIDELFFIHIFDSNCRHGNSILILKNVSDELYFNLKMAVEGKKGLIEEAKKKNKFFLTIEDLKKYKESHSNVSSCQVGSPYLLCERNGGLEILGFSEGEKQKVLLENIIQGARYTTSLLALKENISNTAAANRLTRLYEKNLVFRQIKPESVPEIYEYFYS</sequence>
<keyword evidence="2" id="KW-1185">Reference proteome</keyword>
<accession>A0ABQ0BTH0</accession>
<gene>
    <name evidence="1" type="ORF">K340107D12_26450</name>
</gene>
<evidence type="ECO:0000313" key="1">
    <source>
        <dbReference type="EMBL" id="GAA6499829.1"/>
    </source>
</evidence>
<protein>
    <recommendedName>
        <fullName evidence="3">MarR family transcriptional regulator</fullName>
    </recommendedName>
</protein>
<dbReference type="Proteomes" id="UP001600941">
    <property type="component" value="Unassembled WGS sequence"/>
</dbReference>
<evidence type="ECO:0000313" key="2">
    <source>
        <dbReference type="Proteomes" id="UP001600941"/>
    </source>
</evidence>
<proteinExistence type="predicted"/>
<name>A0ABQ0BTH0_9FIRM</name>
<reference evidence="1 2" key="1">
    <citation type="submission" date="2024-04" db="EMBL/GenBank/DDBJ databases">
        <title>Defined microbial consortia suppress multidrug-resistant proinflammatory Enterobacteriaceae via ecological control.</title>
        <authorList>
            <person name="Furuichi M."/>
            <person name="Kawaguchi T."/>
            <person name="Pust M."/>
            <person name="Yasuma K."/>
            <person name="Plichta D."/>
            <person name="Hasegawa N."/>
            <person name="Ohya T."/>
            <person name="Bhattarai S."/>
            <person name="Sasajima S."/>
            <person name="Aoto Y."/>
            <person name="Tuganbaev T."/>
            <person name="Yaginuma M."/>
            <person name="Ueda M."/>
            <person name="Okahashi N."/>
            <person name="Amafuji K."/>
            <person name="Kiridooshi Y."/>
            <person name="Sugita K."/>
            <person name="Strazar M."/>
            <person name="Skelly A."/>
            <person name="Suda W."/>
            <person name="Hattori M."/>
            <person name="Nakamoto N."/>
            <person name="Caballero S."/>
            <person name="Norman J."/>
            <person name="Olle B."/>
            <person name="Tanoue T."/>
            <person name="Arita M."/>
            <person name="Bucci V."/>
            <person name="Atarashi K."/>
            <person name="Xavier R."/>
            <person name="Honda K."/>
        </authorList>
    </citation>
    <scope>NUCLEOTIDE SEQUENCE [LARGE SCALE GENOMIC DNA]</scope>
    <source>
        <strain evidence="2">k34-0107-D12</strain>
    </source>
</reference>
<dbReference type="EMBL" id="BAABZQ010000001">
    <property type="protein sequence ID" value="GAA6499829.1"/>
    <property type="molecule type" value="Genomic_DNA"/>
</dbReference>
<evidence type="ECO:0008006" key="3">
    <source>
        <dbReference type="Google" id="ProtNLM"/>
    </source>
</evidence>
<organism evidence="1 2">
    <name type="scientific">Blautia parvula</name>
    <dbReference type="NCBI Taxonomy" id="2877527"/>
    <lineage>
        <taxon>Bacteria</taxon>
        <taxon>Bacillati</taxon>
        <taxon>Bacillota</taxon>
        <taxon>Clostridia</taxon>
        <taxon>Lachnospirales</taxon>
        <taxon>Lachnospiraceae</taxon>
        <taxon>Blautia</taxon>
    </lineage>
</organism>
<dbReference type="RefSeq" id="WP_033142835.1">
    <property type="nucleotide sequence ID" value="NZ_AP031413.1"/>
</dbReference>
<comment type="caution">
    <text evidence="1">The sequence shown here is derived from an EMBL/GenBank/DDBJ whole genome shotgun (WGS) entry which is preliminary data.</text>
</comment>